<keyword evidence="2" id="KW-0472">Membrane</keyword>
<dbReference type="OrthoDB" id="5494172at2"/>
<proteinExistence type="predicted"/>
<keyword evidence="2" id="KW-1133">Transmembrane helix</keyword>
<feature type="transmembrane region" description="Helical" evidence="2">
    <location>
        <begin position="207"/>
        <end position="227"/>
    </location>
</feature>
<evidence type="ECO:0008006" key="5">
    <source>
        <dbReference type="Google" id="ProtNLM"/>
    </source>
</evidence>
<keyword evidence="2" id="KW-0812">Transmembrane</keyword>
<name>A0A4P2Q8Q4_SORCE</name>
<feature type="transmembrane region" description="Helical" evidence="2">
    <location>
        <begin position="263"/>
        <end position="279"/>
    </location>
</feature>
<gene>
    <name evidence="3" type="ORF">SOCEGT47_065300</name>
</gene>
<dbReference type="AlphaFoldDB" id="A0A4P2Q8Q4"/>
<feature type="transmembrane region" description="Helical" evidence="2">
    <location>
        <begin position="410"/>
        <end position="429"/>
    </location>
</feature>
<feature type="transmembrane region" description="Helical" evidence="2">
    <location>
        <begin position="34"/>
        <end position="54"/>
    </location>
</feature>
<dbReference type="Proteomes" id="UP000295781">
    <property type="component" value="Chromosome"/>
</dbReference>
<feature type="transmembrane region" description="Helical" evidence="2">
    <location>
        <begin position="464"/>
        <end position="485"/>
    </location>
</feature>
<dbReference type="RefSeq" id="WP_129353257.1">
    <property type="nucleotide sequence ID" value="NZ_CP012670.1"/>
</dbReference>
<evidence type="ECO:0000256" key="1">
    <source>
        <dbReference type="SAM" id="MobiDB-lite"/>
    </source>
</evidence>
<dbReference type="EMBL" id="CP012670">
    <property type="protein sequence ID" value="AUX25977.1"/>
    <property type="molecule type" value="Genomic_DNA"/>
</dbReference>
<feature type="transmembrane region" description="Helical" evidence="2">
    <location>
        <begin position="239"/>
        <end position="257"/>
    </location>
</feature>
<feature type="transmembrane region" description="Helical" evidence="2">
    <location>
        <begin position="284"/>
        <end position="303"/>
    </location>
</feature>
<organism evidence="3 4">
    <name type="scientific">Sorangium cellulosum</name>
    <name type="common">Polyangium cellulosum</name>
    <dbReference type="NCBI Taxonomy" id="56"/>
    <lineage>
        <taxon>Bacteria</taxon>
        <taxon>Pseudomonadati</taxon>
        <taxon>Myxococcota</taxon>
        <taxon>Polyangia</taxon>
        <taxon>Polyangiales</taxon>
        <taxon>Polyangiaceae</taxon>
        <taxon>Sorangium</taxon>
    </lineage>
</organism>
<evidence type="ECO:0000313" key="4">
    <source>
        <dbReference type="Proteomes" id="UP000295781"/>
    </source>
</evidence>
<reference evidence="3 4" key="1">
    <citation type="submission" date="2015-09" db="EMBL/GenBank/DDBJ databases">
        <title>Sorangium comparison.</title>
        <authorList>
            <person name="Zaburannyi N."/>
            <person name="Bunk B."/>
            <person name="Overmann J."/>
            <person name="Mueller R."/>
        </authorList>
    </citation>
    <scope>NUCLEOTIDE SEQUENCE [LARGE SCALE GENOMIC DNA]</scope>
    <source>
        <strain evidence="3 4">So ceGT47</strain>
    </source>
</reference>
<feature type="transmembrane region" description="Helical" evidence="2">
    <location>
        <begin position="89"/>
        <end position="114"/>
    </location>
</feature>
<evidence type="ECO:0000313" key="3">
    <source>
        <dbReference type="EMBL" id="AUX25977.1"/>
    </source>
</evidence>
<feature type="transmembrane region" description="Helical" evidence="2">
    <location>
        <begin position="441"/>
        <end position="458"/>
    </location>
</feature>
<accession>A0A4P2Q8Q4</accession>
<feature type="transmembrane region" description="Helical" evidence="2">
    <location>
        <begin position="165"/>
        <end position="187"/>
    </location>
</feature>
<feature type="region of interest" description="Disordered" evidence="1">
    <location>
        <begin position="501"/>
        <end position="521"/>
    </location>
</feature>
<evidence type="ECO:0000256" key="2">
    <source>
        <dbReference type="SAM" id="Phobius"/>
    </source>
</evidence>
<feature type="transmembrane region" description="Helical" evidence="2">
    <location>
        <begin position="60"/>
        <end position="77"/>
    </location>
</feature>
<sequence length="521" mass="54986">MLSPSFFSSRLPRARGAGRAAGAAGAGTKPRSRLVVTLVVAALATTGPVLESALGEGRGWTLGFLILLIAPSLARAGGPRFHPLDPETYVPASYFLSVGYAPVLGLVMSSSFALSSRDTAAMQIAYAGAAACALVCTAMSRVPEPPNTALLVPSDRPRAMLDQDWGAIAVGVVGLGLVAALLASIGVGRVFSIGYSDMHLAEDGKGMLGAGWYLVRIAIVYCFLRLASLRKAGLPAPRVLIVAGACLLVSILFNTVIGRRGPLVWTALSIGLALHAYGIQIRRLWLALGMVCALFYGIAIQGARAQQGEGFEAQISSAMAHLEQTENVLDIGEFRRIYENLVVVANEKPSLVHYPGESWVNGFLILVPKPIWPDRPLGLGQRYVMWIAPDFARHGGGFAMSATAEGYLNFGYLGTFIEVAVFSALFFFHPLNVAAARDATMLIRATAACLASFAYNQFRGELTSLLKITVSLGIALIAALVLASLSRHVRRGLASLASVRRGGAGGSLRDPRLGRRSAPGG</sequence>
<protein>
    <recommendedName>
        <fullName evidence="5">Oligosaccharide repeat unit polymerase</fullName>
    </recommendedName>
</protein>